<comment type="caution">
    <text evidence="1">The sequence shown here is derived from an EMBL/GenBank/DDBJ whole genome shotgun (WGS) entry which is preliminary data.</text>
</comment>
<evidence type="ECO:0000313" key="1">
    <source>
        <dbReference type="EMBL" id="MDS3861497.1"/>
    </source>
</evidence>
<dbReference type="Proteomes" id="UP001268256">
    <property type="component" value="Unassembled WGS sequence"/>
</dbReference>
<evidence type="ECO:0000313" key="2">
    <source>
        <dbReference type="Proteomes" id="UP001268256"/>
    </source>
</evidence>
<reference evidence="2" key="1">
    <citation type="submission" date="2023-07" db="EMBL/GenBank/DDBJ databases">
        <authorList>
            <person name="Luz R."/>
            <person name="Cordeiro R."/>
            <person name="Fonseca A."/>
            <person name="Goncalves V."/>
        </authorList>
    </citation>
    <scope>NUCLEOTIDE SEQUENCE [LARGE SCALE GENOMIC DNA]</scope>
    <source>
        <strain evidence="2">BACA0444</strain>
    </source>
</reference>
<keyword evidence="2" id="KW-1185">Reference proteome</keyword>
<protein>
    <submittedName>
        <fullName evidence="1">Uncharacterized protein</fullName>
    </submittedName>
</protein>
<dbReference type="EMBL" id="JAVMIP010000013">
    <property type="protein sequence ID" value="MDS3861497.1"/>
    <property type="molecule type" value="Genomic_DNA"/>
</dbReference>
<proteinExistence type="predicted"/>
<dbReference type="RefSeq" id="WP_322878738.1">
    <property type="nucleotide sequence ID" value="NZ_JAVMIP010000013.1"/>
</dbReference>
<gene>
    <name evidence="1" type="ORF">RIF25_11835</name>
</gene>
<accession>A0AAE4FUL0</accession>
<organism evidence="1 2">
    <name type="scientific">Pseudocalidococcus azoricus BACA0444</name>
    <dbReference type="NCBI Taxonomy" id="2918990"/>
    <lineage>
        <taxon>Bacteria</taxon>
        <taxon>Bacillati</taxon>
        <taxon>Cyanobacteriota</taxon>
        <taxon>Cyanophyceae</taxon>
        <taxon>Acaryochloridales</taxon>
        <taxon>Thermosynechococcaceae</taxon>
        <taxon>Pseudocalidococcus</taxon>
        <taxon>Pseudocalidococcus azoricus</taxon>
    </lineage>
</organism>
<name>A0AAE4FUL0_9CYAN</name>
<dbReference type="AlphaFoldDB" id="A0AAE4FUL0"/>
<sequence>MAEQALSLEKVEPASSGSHEFTPLCSYKQHPIFQPLAWNDQGDYRKGC</sequence>